<protein>
    <submittedName>
        <fullName evidence="1">Uncharacterized protein</fullName>
    </submittedName>
</protein>
<name>E9J2V3_SOLIN</name>
<feature type="non-terminal residue" evidence="1">
    <location>
        <position position="1"/>
    </location>
</feature>
<reference evidence="1" key="1">
    <citation type="journal article" date="2011" name="Proc. Natl. Acad. Sci. U.S.A.">
        <title>The genome of the fire ant Solenopsis invicta.</title>
        <authorList>
            <person name="Wurm Y."/>
            <person name="Wang J."/>
            <person name="Riba-Grognuz O."/>
            <person name="Corona M."/>
            <person name="Nygaard S."/>
            <person name="Hunt B.G."/>
            <person name="Ingram K.K."/>
            <person name="Falquet L."/>
            <person name="Nipitwattanaphon M."/>
            <person name="Gotzek D."/>
            <person name="Dijkstra M.B."/>
            <person name="Oettler J."/>
            <person name="Comtesse F."/>
            <person name="Shih C.J."/>
            <person name="Wu W.J."/>
            <person name="Yang C.C."/>
            <person name="Thomas J."/>
            <person name="Beaudoing E."/>
            <person name="Pradervand S."/>
            <person name="Flegel V."/>
            <person name="Cook E.D."/>
            <person name="Fabbretti R."/>
            <person name="Stockinger H."/>
            <person name="Long L."/>
            <person name="Farmerie W.G."/>
            <person name="Oakey J."/>
            <person name="Boomsma J.J."/>
            <person name="Pamilo P."/>
            <person name="Yi S.V."/>
            <person name="Heinze J."/>
            <person name="Goodisman M.A."/>
            <person name="Farinelli L."/>
            <person name="Harshman K."/>
            <person name="Hulo N."/>
            <person name="Cerutti L."/>
            <person name="Xenarios I."/>
            <person name="Shoemaker D."/>
            <person name="Keller L."/>
        </authorList>
    </citation>
    <scope>NUCLEOTIDE SEQUENCE [LARGE SCALE GENOMIC DNA]</scope>
</reference>
<dbReference type="EMBL" id="GL768021">
    <property type="protein sequence ID" value="EFZ12851.1"/>
    <property type="molecule type" value="Genomic_DNA"/>
</dbReference>
<accession>E9J2V3</accession>
<dbReference type="AlphaFoldDB" id="E9J2V3"/>
<evidence type="ECO:0000313" key="1">
    <source>
        <dbReference type="EMBL" id="EFZ12851.1"/>
    </source>
</evidence>
<organism>
    <name type="scientific">Solenopsis invicta</name>
    <name type="common">Red imported fire ant</name>
    <name type="synonym">Solenopsis wagneri</name>
    <dbReference type="NCBI Taxonomy" id="13686"/>
    <lineage>
        <taxon>Eukaryota</taxon>
        <taxon>Metazoa</taxon>
        <taxon>Ecdysozoa</taxon>
        <taxon>Arthropoda</taxon>
        <taxon>Hexapoda</taxon>
        <taxon>Insecta</taxon>
        <taxon>Pterygota</taxon>
        <taxon>Neoptera</taxon>
        <taxon>Endopterygota</taxon>
        <taxon>Hymenoptera</taxon>
        <taxon>Apocrita</taxon>
        <taxon>Aculeata</taxon>
        <taxon>Formicoidea</taxon>
        <taxon>Formicidae</taxon>
        <taxon>Myrmicinae</taxon>
        <taxon>Solenopsis</taxon>
    </lineage>
</organism>
<feature type="non-terminal residue" evidence="1">
    <location>
        <position position="108"/>
    </location>
</feature>
<gene>
    <name evidence="1" type="ORF">SINV_10162</name>
</gene>
<proteinExistence type="predicted"/>
<sequence>FGKIHVRHLQGFVDPFSLNLQKKKTSELIIKTVKYIEDKISKLHKTIVTVFGRTFKLKHNLLCTMIDGKTSQSLSNTKSSLICYICTATLRKMSDLNEINKNLIIIML</sequence>
<dbReference type="HOGENOM" id="CLU_2203649_0_0_1"/>